<dbReference type="InterPro" id="IPR043129">
    <property type="entry name" value="ATPase_NBD"/>
</dbReference>
<comment type="caution">
    <text evidence="2">The sequence shown here is derived from an EMBL/GenBank/DDBJ whole genome shotgun (WGS) entry which is preliminary data.</text>
</comment>
<dbReference type="Gene3D" id="1.10.10.10">
    <property type="entry name" value="Winged helix-like DNA-binding domain superfamily/Winged helix DNA-binding domain"/>
    <property type="match status" value="1"/>
</dbReference>
<dbReference type="PANTHER" id="PTHR18964:SF149">
    <property type="entry name" value="BIFUNCTIONAL UDP-N-ACETYLGLUCOSAMINE 2-EPIMERASE_N-ACETYLMANNOSAMINE KINASE"/>
    <property type="match status" value="1"/>
</dbReference>
<protein>
    <submittedName>
        <fullName evidence="2">ROK family protein</fullName>
    </submittedName>
</protein>
<dbReference type="InterPro" id="IPR000600">
    <property type="entry name" value="ROK"/>
</dbReference>
<dbReference type="Pfam" id="PF00480">
    <property type="entry name" value="ROK"/>
    <property type="match status" value="1"/>
</dbReference>
<dbReference type="RefSeq" id="WP_374039470.1">
    <property type="nucleotide sequence ID" value="NZ_CP169083.1"/>
</dbReference>
<dbReference type="EMBL" id="JBHSLF010000013">
    <property type="protein sequence ID" value="MFC5343419.1"/>
    <property type="molecule type" value="Genomic_DNA"/>
</dbReference>
<dbReference type="InterPro" id="IPR036388">
    <property type="entry name" value="WH-like_DNA-bd_sf"/>
</dbReference>
<dbReference type="SUPFAM" id="SSF53067">
    <property type="entry name" value="Actin-like ATPase domain"/>
    <property type="match status" value="1"/>
</dbReference>
<organism evidence="2 3">
    <name type="scientific">Brevundimonas staleyi</name>
    <dbReference type="NCBI Taxonomy" id="74326"/>
    <lineage>
        <taxon>Bacteria</taxon>
        <taxon>Pseudomonadati</taxon>
        <taxon>Pseudomonadota</taxon>
        <taxon>Alphaproteobacteria</taxon>
        <taxon>Caulobacterales</taxon>
        <taxon>Caulobacteraceae</taxon>
        <taxon>Brevundimonas</taxon>
    </lineage>
</organism>
<dbReference type="CDD" id="cd23763">
    <property type="entry name" value="ASKHA_ATPase_ROK"/>
    <property type="match status" value="1"/>
</dbReference>
<dbReference type="Proteomes" id="UP001596152">
    <property type="component" value="Unassembled WGS sequence"/>
</dbReference>
<proteinExistence type="inferred from homology"/>
<name>A0ABW0FQ82_9CAUL</name>
<evidence type="ECO:0000313" key="3">
    <source>
        <dbReference type="Proteomes" id="UP001596152"/>
    </source>
</evidence>
<evidence type="ECO:0000256" key="1">
    <source>
        <dbReference type="ARBA" id="ARBA00006479"/>
    </source>
</evidence>
<dbReference type="PANTHER" id="PTHR18964">
    <property type="entry name" value="ROK (REPRESSOR, ORF, KINASE) FAMILY"/>
    <property type="match status" value="1"/>
</dbReference>
<accession>A0ABW0FQ82</accession>
<sequence length="366" mass="38323">MAIDAGLTPPAITQICKVLLHHGLVHELPARKGQRGQPSRPLAVDPAGGFAGGVNFSHSYMEVGVMDLSGRLLGVRKTALGEPRPQTIADTAVAGVRDLVRRHRVPADRMLGLGFAVPGDFREGGRRLLAHPAFPHLNDQDLGEIFQSASPWPVFVENDGRTSAIGERIIGIGRGLSAFMLIHIGHGVGGGLIIDGRPFRGARGNAGPIGLFFPYGLPRPSGEDLLAHLRAAGLAADDFDALDALDLESSGALDVWLGRAGEQLGRVLPLLGRFIDPEAIVIAGRLPPVLLDRLAEVISQVDVIPPGDPLPGPAVVASRLGSLAGVVGAASLPIYERLIRGASGEPKSRIPAETRGSAVDVVDVAR</sequence>
<evidence type="ECO:0000313" key="2">
    <source>
        <dbReference type="EMBL" id="MFC5343419.1"/>
    </source>
</evidence>
<comment type="similarity">
    <text evidence="1">Belongs to the ROK (NagC/XylR) family.</text>
</comment>
<dbReference type="Gene3D" id="3.30.420.40">
    <property type="match status" value="2"/>
</dbReference>
<gene>
    <name evidence="2" type="ORF">ACFPIE_05785</name>
</gene>
<keyword evidence="3" id="KW-1185">Reference proteome</keyword>
<reference evidence="3" key="1">
    <citation type="journal article" date="2019" name="Int. J. Syst. Evol. Microbiol.">
        <title>The Global Catalogue of Microorganisms (GCM) 10K type strain sequencing project: providing services to taxonomists for standard genome sequencing and annotation.</title>
        <authorList>
            <consortium name="The Broad Institute Genomics Platform"/>
            <consortium name="The Broad Institute Genome Sequencing Center for Infectious Disease"/>
            <person name="Wu L."/>
            <person name="Ma J."/>
        </authorList>
    </citation>
    <scope>NUCLEOTIDE SEQUENCE [LARGE SCALE GENOMIC DNA]</scope>
    <source>
        <strain evidence="3">JCM 12125</strain>
    </source>
</reference>